<accession>A0A2G9I4E1</accession>
<reference evidence="3" key="1">
    <citation type="journal article" date="2018" name="Gigascience">
        <title>Genome assembly of the Pink Ipe (Handroanthus impetiginosus, Bignoniaceae), a highly valued, ecologically keystone Neotropical timber forest tree.</title>
        <authorList>
            <person name="Silva-Junior O.B."/>
            <person name="Grattapaglia D."/>
            <person name="Novaes E."/>
            <person name="Collevatti R.G."/>
        </authorList>
    </citation>
    <scope>NUCLEOTIDE SEQUENCE [LARGE SCALE GENOMIC DNA]</scope>
    <source>
        <strain evidence="3">cv. UFG-1</strain>
    </source>
</reference>
<evidence type="ECO:0000313" key="3">
    <source>
        <dbReference type="Proteomes" id="UP000231279"/>
    </source>
</evidence>
<feature type="compositionally biased region" description="Basic and acidic residues" evidence="1">
    <location>
        <begin position="108"/>
        <end position="118"/>
    </location>
</feature>
<dbReference type="EMBL" id="NKXS01000383">
    <property type="protein sequence ID" value="PIN24637.1"/>
    <property type="molecule type" value="Genomic_DNA"/>
</dbReference>
<evidence type="ECO:0000256" key="1">
    <source>
        <dbReference type="SAM" id="MobiDB-lite"/>
    </source>
</evidence>
<keyword evidence="3" id="KW-1185">Reference proteome</keyword>
<name>A0A2G9I4E1_9LAMI</name>
<dbReference type="AlphaFoldDB" id="A0A2G9I4E1"/>
<evidence type="ECO:0000313" key="2">
    <source>
        <dbReference type="EMBL" id="PIN24637.1"/>
    </source>
</evidence>
<comment type="caution">
    <text evidence="2">The sequence shown here is derived from an EMBL/GenBank/DDBJ whole genome shotgun (WGS) entry which is preliminary data.</text>
</comment>
<protein>
    <recommendedName>
        <fullName evidence="4">DUF4216 domain-containing protein</fullName>
    </recommendedName>
</protein>
<gene>
    <name evidence="2" type="ORF">CDL12_02629</name>
</gene>
<feature type="region of interest" description="Disordered" evidence="1">
    <location>
        <begin position="108"/>
        <end position="142"/>
    </location>
</feature>
<feature type="compositionally biased region" description="Acidic residues" evidence="1">
    <location>
        <begin position="119"/>
        <end position="136"/>
    </location>
</feature>
<proteinExistence type="predicted"/>
<dbReference type="OrthoDB" id="912978at2759"/>
<organism evidence="2 3">
    <name type="scientific">Handroanthus impetiginosus</name>
    <dbReference type="NCBI Taxonomy" id="429701"/>
    <lineage>
        <taxon>Eukaryota</taxon>
        <taxon>Viridiplantae</taxon>
        <taxon>Streptophyta</taxon>
        <taxon>Embryophyta</taxon>
        <taxon>Tracheophyta</taxon>
        <taxon>Spermatophyta</taxon>
        <taxon>Magnoliopsida</taxon>
        <taxon>eudicotyledons</taxon>
        <taxon>Gunneridae</taxon>
        <taxon>Pentapetalae</taxon>
        <taxon>asterids</taxon>
        <taxon>lamiids</taxon>
        <taxon>Lamiales</taxon>
        <taxon>Bignoniaceae</taxon>
        <taxon>Crescentiina</taxon>
        <taxon>Tabebuia alliance</taxon>
        <taxon>Handroanthus</taxon>
    </lineage>
</organism>
<sequence>MLKEMVELEYCGYPIKKVILFLCDWFDPTPIRGTRIVHLEYKLMKVRQRGRYIKGRVKVEEMLEVTHQNDMLMSVDTIMPNELCENLLDHSHPIENVNEAELLRNHRTISDKVENKVESDEDEGKDEDELGDEETSESGNSI</sequence>
<dbReference type="Proteomes" id="UP000231279">
    <property type="component" value="Unassembled WGS sequence"/>
</dbReference>
<evidence type="ECO:0008006" key="4">
    <source>
        <dbReference type="Google" id="ProtNLM"/>
    </source>
</evidence>